<keyword evidence="1" id="KW-1133">Transmembrane helix</keyword>
<reference evidence="2" key="1">
    <citation type="journal article" date="2021" name="bioRxiv">
        <title>Whole Genome Assembly and Annotation of Northern Wild Rice, Zizania palustris L., Supports a Whole Genome Duplication in the Zizania Genus.</title>
        <authorList>
            <person name="Haas M."/>
            <person name="Kono T."/>
            <person name="Macchietto M."/>
            <person name="Millas R."/>
            <person name="McGilp L."/>
            <person name="Shao M."/>
            <person name="Duquette J."/>
            <person name="Hirsch C.N."/>
            <person name="Kimball J."/>
        </authorList>
    </citation>
    <scope>NUCLEOTIDE SEQUENCE</scope>
    <source>
        <tissue evidence="2">Fresh leaf tissue</tissue>
    </source>
</reference>
<keyword evidence="3" id="KW-1185">Reference proteome</keyword>
<feature type="transmembrane region" description="Helical" evidence="1">
    <location>
        <begin position="55"/>
        <end position="72"/>
    </location>
</feature>
<sequence>MAGWSRVARGRLWGPDMQAAIGLGHREAMGLRRTGGDGVVAPVEAIRAQHRRCQCAALAVATGPVVVLMAIVRREEG</sequence>
<name>A0A8J5WTC5_ZIZPA</name>
<dbReference type="EMBL" id="JAAALK010000080">
    <property type="protein sequence ID" value="KAG8094697.1"/>
    <property type="molecule type" value="Genomic_DNA"/>
</dbReference>
<keyword evidence="1" id="KW-0472">Membrane</keyword>
<organism evidence="2 3">
    <name type="scientific">Zizania palustris</name>
    <name type="common">Northern wild rice</name>
    <dbReference type="NCBI Taxonomy" id="103762"/>
    <lineage>
        <taxon>Eukaryota</taxon>
        <taxon>Viridiplantae</taxon>
        <taxon>Streptophyta</taxon>
        <taxon>Embryophyta</taxon>
        <taxon>Tracheophyta</taxon>
        <taxon>Spermatophyta</taxon>
        <taxon>Magnoliopsida</taxon>
        <taxon>Liliopsida</taxon>
        <taxon>Poales</taxon>
        <taxon>Poaceae</taxon>
        <taxon>BOP clade</taxon>
        <taxon>Oryzoideae</taxon>
        <taxon>Oryzeae</taxon>
        <taxon>Zizaniinae</taxon>
        <taxon>Zizania</taxon>
    </lineage>
</organism>
<evidence type="ECO:0000313" key="3">
    <source>
        <dbReference type="Proteomes" id="UP000729402"/>
    </source>
</evidence>
<proteinExistence type="predicted"/>
<dbReference type="AlphaFoldDB" id="A0A8J5WTC5"/>
<reference evidence="2" key="2">
    <citation type="submission" date="2021-02" db="EMBL/GenBank/DDBJ databases">
        <authorList>
            <person name="Kimball J.A."/>
            <person name="Haas M.W."/>
            <person name="Macchietto M."/>
            <person name="Kono T."/>
            <person name="Duquette J."/>
            <person name="Shao M."/>
        </authorList>
    </citation>
    <scope>NUCLEOTIDE SEQUENCE</scope>
    <source>
        <tissue evidence="2">Fresh leaf tissue</tissue>
    </source>
</reference>
<gene>
    <name evidence="2" type="ORF">GUJ93_ZPchr0012g21821</name>
</gene>
<keyword evidence="1" id="KW-0812">Transmembrane</keyword>
<evidence type="ECO:0000313" key="2">
    <source>
        <dbReference type="EMBL" id="KAG8094697.1"/>
    </source>
</evidence>
<dbReference type="Proteomes" id="UP000729402">
    <property type="component" value="Unassembled WGS sequence"/>
</dbReference>
<accession>A0A8J5WTC5</accession>
<protein>
    <submittedName>
        <fullName evidence="2">Uncharacterized protein</fullName>
    </submittedName>
</protein>
<comment type="caution">
    <text evidence="2">The sequence shown here is derived from an EMBL/GenBank/DDBJ whole genome shotgun (WGS) entry which is preliminary data.</text>
</comment>
<evidence type="ECO:0000256" key="1">
    <source>
        <dbReference type="SAM" id="Phobius"/>
    </source>
</evidence>